<evidence type="ECO:0000256" key="1">
    <source>
        <dbReference type="SAM" id="SignalP"/>
    </source>
</evidence>
<dbReference type="PROSITE" id="PS50835">
    <property type="entry name" value="IG_LIKE"/>
    <property type="match status" value="1"/>
</dbReference>
<dbReference type="InterPro" id="IPR013783">
    <property type="entry name" value="Ig-like_fold"/>
</dbReference>
<evidence type="ECO:0000313" key="4">
    <source>
        <dbReference type="Proteomes" id="UP001044222"/>
    </source>
</evidence>
<keyword evidence="4" id="KW-1185">Reference proteome</keyword>
<dbReference type="Gene3D" id="2.60.40.10">
    <property type="entry name" value="Immunoglobulins"/>
    <property type="match status" value="1"/>
</dbReference>
<dbReference type="InterPro" id="IPR036179">
    <property type="entry name" value="Ig-like_dom_sf"/>
</dbReference>
<feature type="chain" id="PRO_5039028732" description="Ig-like domain-containing protein" evidence="1">
    <location>
        <begin position="21"/>
        <end position="170"/>
    </location>
</feature>
<feature type="domain" description="Ig-like" evidence="2">
    <location>
        <begin position="15"/>
        <end position="132"/>
    </location>
</feature>
<reference evidence="3" key="1">
    <citation type="submission" date="2021-01" db="EMBL/GenBank/DDBJ databases">
        <title>A chromosome-scale assembly of European eel, Anguilla anguilla.</title>
        <authorList>
            <person name="Henkel C."/>
            <person name="Jong-Raadsen S.A."/>
            <person name="Dufour S."/>
            <person name="Weltzien F.-A."/>
            <person name="Palstra A.P."/>
            <person name="Pelster B."/>
            <person name="Spaink H.P."/>
            <person name="Van Den Thillart G.E."/>
            <person name="Jansen H."/>
            <person name="Zahm M."/>
            <person name="Klopp C."/>
            <person name="Cedric C."/>
            <person name="Louis A."/>
            <person name="Berthelot C."/>
            <person name="Parey E."/>
            <person name="Roest Crollius H."/>
            <person name="Montfort J."/>
            <person name="Robinson-Rechavi M."/>
            <person name="Bucao C."/>
            <person name="Bouchez O."/>
            <person name="Gislard M."/>
            <person name="Lluch J."/>
            <person name="Milhes M."/>
            <person name="Lampietro C."/>
            <person name="Lopez Roques C."/>
            <person name="Donnadieu C."/>
            <person name="Braasch I."/>
            <person name="Desvignes T."/>
            <person name="Postlethwait J."/>
            <person name="Bobe J."/>
            <person name="Guiguen Y."/>
            <person name="Dirks R."/>
        </authorList>
    </citation>
    <scope>NUCLEOTIDE SEQUENCE</scope>
    <source>
        <strain evidence="3">Tag_6206</strain>
        <tissue evidence="3">Liver</tissue>
    </source>
</reference>
<evidence type="ECO:0000259" key="2">
    <source>
        <dbReference type="PROSITE" id="PS50835"/>
    </source>
</evidence>
<dbReference type="InterPro" id="IPR003599">
    <property type="entry name" value="Ig_sub"/>
</dbReference>
<organism evidence="3 4">
    <name type="scientific">Anguilla anguilla</name>
    <name type="common">European freshwater eel</name>
    <name type="synonym">Muraena anguilla</name>
    <dbReference type="NCBI Taxonomy" id="7936"/>
    <lineage>
        <taxon>Eukaryota</taxon>
        <taxon>Metazoa</taxon>
        <taxon>Chordata</taxon>
        <taxon>Craniata</taxon>
        <taxon>Vertebrata</taxon>
        <taxon>Euteleostomi</taxon>
        <taxon>Actinopterygii</taxon>
        <taxon>Neopterygii</taxon>
        <taxon>Teleostei</taxon>
        <taxon>Anguilliformes</taxon>
        <taxon>Anguillidae</taxon>
        <taxon>Anguilla</taxon>
    </lineage>
</organism>
<gene>
    <name evidence="3" type="ORF">ANANG_G00005480</name>
</gene>
<dbReference type="SMART" id="SM00409">
    <property type="entry name" value="IG"/>
    <property type="match status" value="1"/>
</dbReference>
<accession>A0A9D3SAR4</accession>
<dbReference type="Proteomes" id="UP001044222">
    <property type="component" value="Unassembled WGS sequence"/>
</dbReference>
<name>A0A9D3SAR4_ANGAN</name>
<protein>
    <recommendedName>
        <fullName evidence="2">Ig-like domain-containing protein</fullName>
    </recommendedName>
</protein>
<dbReference type="InterPro" id="IPR007110">
    <property type="entry name" value="Ig-like_dom"/>
</dbReference>
<keyword evidence="1" id="KW-0732">Signal</keyword>
<dbReference type="EMBL" id="JAFIRN010000001">
    <property type="protein sequence ID" value="KAG5856197.1"/>
    <property type="molecule type" value="Genomic_DNA"/>
</dbReference>
<dbReference type="SUPFAM" id="SSF48726">
    <property type="entry name" value="Immunoglobulin"/>
    <property type="match status" value="1"/>
</dbReference>
<sequence>MKGFFIFATLALVYPHWNYASLILQGPEVPVEEGDLVTLECQSDSESNMTDVYFERFSKHLQKWFRVQPYRYGRYGYERYGYERCPFDRVSVSRELGSLFLRIYNIQSYMGGPYRCVSSDAAYPYNSSLPLYIPVNYMYEISVHREGVSTYSRYMSPQQDLRVRLGRTWS</sequence>
<comment type="caution">
    <text evidence="3">The sequence shown here is derived from an EMBL/GenBank/DDBJ whole genome shotgun (WGS) entry which is preliminary data.</text>
</comment>
<dbReference type="AlphaFoldDB" id="A0A9D3SAR4"/>
<proteinExistence type="predicted"/>
<evidence type="ECO:0000313" key="3">
    <source>
        <dbReference type="EMBL" id="KAG5856197.1"/>
    </source>
</evidence>
<feature type="signal peptide" evidence="1">
    <location>
        <begin position="1"/>
        <end position="20"/>
    </location>
</feature>